<evidence type="ECO:0000256" key="2">
    <source>
        <dbReference type="ARBA" id="ARBA00040808"/>
    </source>
</evidence>
<name>A0A8S3RV52_MYTED</name>
<dbReference type="PANTHER" id="PTHR15615">
    <property type="match status" value="1"/>
</dbReference>
<dbReference type="Pfam" id="PF00134">
    <property type="entry name" value="Cyclin_N"/>
    <property type="match status" value="1"/>
</dbReference>
<dbReference type="SUPFAM" id="SSF47954">
    <property type="entry name" value="Cyclin-like"/>
    <property type="match status" value="1"/>
</dbReference>
<dbReference type="GO" id="GO:0019901">
    <property type="term" value="F:protein kinase binding"/>
    <property type="evidence" value="ECO:0007669"/>
    <property type="project" value="InterPro"/>
</dbReference>
<evidence type="ECO:0000313" key="4">
    <source>
        <dbReference type="EMBL" id="CAG2212103.1"/>
    </source>
</evidence>
<accession>A0A8S3RV52</accession>
<sequence>MSYFRFPCPLGESDMLDYHKDDHDALTERFRKTLYYGKMPNTERPSLPLTDIAVELFQERAPRKLGKIDQYMVAAASRENCISPSTMMMGMIYTNRLRTKNPEYLQQISSSDLFLISMMMASKFMYDEGVDEEVFNDEWADSVDMETEEINEMEREFLSAIDWNLFVSDKEFGKVLHNIETRIALQNGIDRGWFTYTDLLVLSHDAKLLAISQEISKVILVSSLTYLTGILTMIGSTVLVTAATASLGPIILHSQGRLTPLPITGVLPVRETINDENVTQEEPELPVDHKPSFTKESIDYMLAELMTVVSLPTTFVKFWYSAMDQIKSGTVSSSAKEKQTQNLFCSNGPCLPSSARPNCKNVTDDSQEWDLWDFCTDCQSCQKNSRRNLQHGKQIQGAMNDEMLGLPMCKSQKFDCAVKCCCEQGSSWTLTDTLSSTMFPDVPGFNTGLHFPIYVTT</sequence>
<organism evidence="4 5">
    <name type="scientific">Mytilus edulis</name>
    <name type="common">Blue mussel</name>
    <dbReference type="NCBI Taxonomy" id="6550"/>
    <lineage>
        <taxon>Eukaryota</taxon>
        <taxon>Metazoa</taxon>
        <taxon>Spiralia</taxon>
        <taxon>Lophotrochozoa</taxon>
        <taxon>Mollusca</taxon>
        <taxon>Bivalvia</taxon>
        <taxon>Autobranchia</taxon>
        <taxon>Pteriomorphia</taxon>
        <taxon>Mytilida</taxon>
        <taxon>Mytiloidea</taxon>
        <taxon>Mytilidae</taxon>
        <taxon>Mytilinae</taxon>
        <taxon>Mytilus</taxon>
    </lineage>
</organism>
<evidence type="ECO:0000256" key="1">
    <source>
        <dbReference type="ARBA" id="ARBA00038508"/>
    </source>
</evidence>
<dbReference type="GO" id="GO:0016538">
    <property type="term" value="F:cyclin-dependent protein serine/threonine kinase regulator activity"/>
    <property type="evidence" value="ECO:0007669"/>
    <property type="project" value="TreeGrafter"/>
</dbReference>
<feature type="domain" description="Cyclin N-terminal" evidence="3">
    <location>
        <begin position="71"/>
        <end position="165"/>
    </location>
</feature>
<dbReference type="CDD" id="cd20557">
    <property type="entry name" value="CYCLIN_ScPCL1-like"/>
    <property type="match status" value="1"/>
</dbReference>
<dbReference type="InterPro" id="IPR013922">
    <property type="entry name" value="Cyclin_PHO80-like"/>
</dbReference>
<dbReference type="InterPro" id="IPR006671">
    <property type="entry name" value="Cyclin_N"/>
</dbReference>
<dbReference type="InterPro" id="IPR036915">
    <property type="entry name" value="Cyclin-like_sf"/>
</dbReference>
<dbReference type="AlphaFoldDB" id="A0A8S3RV52"/>
<proteinExistence type="inferred from homology"/>
<evidence type="ECO:0000313" key="5">
    <source>
        <dbReference type="Proteomes" id="UP000683360"/>
    </source>
</evidence>
<dbReference type="PANTHER" id="PTHR15615:SF108">
    <property type="entry name" value="PROTEIN CNPPD1"/>
    <property type="match status" value="1"/>
</dbReference>
<evidence type="ECO:0000259" key="3">
    <source>
        <dbReference type="Pfam" id="PF00134"/>
    </source>
</evidence>
<dbReference type="GO" id="GO:0000307">
    <property type="term" value="C:cyclin-dependent protein kinase holoenzyme complex"/>
    <property type="evidence" value="ECO:0007669"/>
    <property type="project" value="TreeGrafter"/>
</dbReference>
<dbReference type="EMBL" id="CAJPWZ010001288">
    <property type="protein sequence ID" value="CAG2212103.1"/>
    <property type="molecule type" value="Genomic_DNA"/>
</dbReference>
<protein>
    <recommendedName>
        <fullName evidence="2">Protein CNPPD1</fullName>
    </recommendedName>
</protein>
<keyword evidence="5" id="KW-1185">Reference proteome</keyword>
<comment type="caution">
    <text evidence="4">The sequence shown here is derived from an EMBL/GenBank/DDBJ whole genome shotgun (WGS) entry which is preliminary data.</text>
</comment>
<gene>
    <name evidence="4" type="ORF">MEDL_26090</name>
</gene>
<dbReference type="GO" id="GO:0005634">
    <property type="term" value="C:nucleus"/>
    <property type="evidence" value="ECO:0007669"/>
    <property type="project" value="TreeGrafter"/>
</dbReference>
<reference evidence="4" key="1">
    <citation type="submission" date="2021-03" db="EMBL/GenBank/DDBJ databases">
        <authorList>
            <person name="Bekaert M."/>
        </authorList>
    </citation>
    <scope>NUCLEOTIDE SEQUENCE</scope>
</reference>
<comment type="similarity">
    <text evidence="1">Belongs to the CNPPD1 family.</text>
</comment>
<dbReference type="Gene3D" id="1.10.472.10">
    <property type="entry name" value="Cyclin-like"/>
    <property type="match status" value="1"/>
</dbReference>
<dbReference type="Proteomes" id="UP000683360">
    <property type="component" value="Unassembled WGS sequence"/>
</dbReference>
<dbReference type="OrthoDB" id="244495at2759"/>